<dbReference type="SMART" id="SM00358">
    <property type="entry name" value="DSRM"/>
    <property type="match status" value="1"/>
</dbReference>
<dbReference type="InterPro" id="IPR014720">
    <property type="entry name" value="dsRBD_dom"/>
</dbReference>
<evidence type="ECO:0000259" key="3">
    <source>
        <dbReference type="PROSITE" id="PS50137"/>
    </source>
</evidence>
<gene>
    <name evidence="4" type="ORF">PIIN_02853</name>
</gene>
<dbReference type="PROSITE" id="PS50137">
    <property type="entry name" value="DS_RBD"/>
    <property type="match status" value="1"/>
</dbReference>
<evidence type="ECO:0000313" key="5">
    <source>
        <dbReference type="Proteomes" id="UP000007148"/>
    </source>
</evidence>
<protein>
    <recommendedName>
        <fullName evidence="3">DRBM domain-containing protein</fullName>
    </recommendedName>
</protein>
<comment type="caution">
    <text evidence="4">The sequence shown here is derived from an EMBL/GenBank/DDBJ whole genome shotgun (WGS) entry which is preliminary data.</text>
</comment>
<dbReference type="Pfam" id="PF00035">
    <property type="entry name" value="dsrm"/>
    <property type="match status" value="1"/>
</dbReference>
<dbReference type="GO" id="GO:0003723">
    <property type="term" value="F:RNA binding"/>
    <property type="evidence" value="ECO:0007669"/>
    <property type="project" value="UniProtKB-UniRule"/>
</dbReference>
<feature type="domain" description="DRBM" evidence="3">
    <location>
        <begin position="51"/>
        <end position="120"/>
    </location>
</feature>
<sequence length="162" mass="18584">MSYYYAGQPSYPARTAHTTSPLTTGSAVAYPTSSSSSHYRSSSSTQQQPTTYRMALNEYLQQLRRQNEVSWSESCEGRRERPHWTVTCRISNVEYGSGRALTKARAKELAAKEALEALQRQATYAAQWQTACSTYPTTSNYPTTYYYQAQQYPTSYYQYYTR</sequence>
<evidence type="ECO:0000256" key="2">
    <source>
        <dbReference type="SAM" id="MobiDB-lite"/>
    </source>
</evidence>
<name>G4TCD9_SERID</name>
<accession>G4TCD9</accession>
<dbReference type="OrthoDB" id="112668at2759"/>
<keyword evidence="5" id="KW-1185">Reference proteome</keyword>
<feature type="compositionally biased region" description="Low complexity" evidence="2">
    <location>
        <begin position="33"/>
        <end position="50"/>
    </location>
</feature>
<feature type="region of interest" description="Disordered" evidence="2">
    <location>
        <begin position="1"/>
        <end position="50"/>
    </location>
</feature>
<dbReference type="EMBL" id="CAFZ01000044">
    <property type="protein sequence ID" value="CCA68993.1"/>
    <property type="molecule type" value="Genomic_DNA"/>
</dbReference>
<dbReference type="HOGENOM" id="CLU_1636053_0_0_1"/>
<evidence type="ECO:0000313" key="4">
    <source>
        <dbReference type="EMBL" id="CCA68993.1"/>
    </source>
</evidence>
<dbReference type="AlphaFoldDB" id="G4TCD9"/>
<dbReference type="InParanoid" id="G4TCD9"/>
<reference evidence="4 5" key="1">
    <citation type="journal article" date="2011" name="PLoS Pathog.">
        <title>Endophytic Life Strategies Decoded by Genome and Transcriptome Analyses of the Mutualistic Root Symbiont Piriformospora indica.</title>
        <authorList>
            <person name="Zuccaro A."/>
            <person name="Lahrmann U."/>
            <person name="Guldener U."/>
            <person name="Langen G."/>
            <person name="Pfiffi S."/>
            <person name="Biedenkopf D."/>
            <person name="Wong P."/>
            <person name="Samans B."/>
            <person name="Grimm C."/>
            <person name="Basiewicz M."/>
            <person name="Murat C."/>
            <person name="Martin F."/>
            <person name="Kogel K.H."/>
        </authorList>
    </citation>
    <scope>NUCLEOTIDE SEQUENCE [LARGE SCALE GENOMIC DNA]</scope>
    <source>
        <strain evidence="4 5">DSM 11827</strain>
    </source>
</reference>
<dbReference type="SUPFAM" id="SSF54768">
    <property type="entry name" value="dsRNA-binding domain-like"/>
    <property type="match status" value="1"/>
</dbReference>
<keyword evidence="1" id="KW-0694">RNA-binding</keyword>
<organism evidence="4 5">
    <name type="scientific">Serendipita indica (strain DSM 11827)</name>
    <name type="common">Root endophyte fungus</name>
    <name type="synonym">Piriformospora indica</name>
    <dbReference type="NCBI Taxonomy" id="1109443"/>
    <lineage>
        <taxon>Eukaryota</taxon>
        <taxon>Fungi</taxon>
        <taxon>Dikarya</taxon>
        <taxon>Basidiomycota</taxon>
        <taxon>Agaricomycotina</taxon>
        <taxon>Agaricomycetes</taxon>
        <taxon>Sebacinales</taxon>
        <taxon>Serendipitaceae</taxon>
        <taxon>Serendipita</taxon>
    </lineage>
</organism>
<proteinExistence type="predicted"/>
<dbReference type="Gene3D" id="3.30.160.20">
    <property type="match status" value="1"/>
</dbReference>
<dbReference type="Proteomes" id="UP000007148">
    <property type="component" value="Unassembled WGS sequence"/>
</dbReference>
<feature type="compositionally biased region" description="Polar residues" evidence="2">
    <location>
        <begin position="16"/>
        <end position="26"/>
    </location>
</feature>
<evidence type="ECO:0000256" key="1">
    <source>
        <dbReference type="PROSITE-ProRule" id="PRU00266"/>
    </source>
</evidence>